<dbReference type="InterPro" id="IPR002509">
    <property type="entry name" value="NODB_dom"/>
</dbReference>
<proteinExistence type="predicted"/>
<dbReference type="Pfam" id="PF01522">
    <property type="entry name" value="Polysacc_deac_1"/>
    <property type="match status" value="1"/>
</dbReference>
<dbReference type="AlphaFoldDB" id="A0A9W6DFY4"/>
<gene>
    <name evidence="3" type="ORF">SH1V18_35300</name>
</gene>
<accession>A0A9W6DFY4</accession>
<dbReference type="Proteomes" id="UP001144256">
    <property type="component" value="Unassembled WGS sequence"/>
</dbReference>
<organism evidence="3 4">
    <name type="scientific">Vallitalea longa</name>
    <dbReference type="NCBI Taxonomy" id="2936439"/>
    <lineage>
        <taxon>Bacteria</taxon>
        <taxon>Bacillati</taxon>
        <taxon>Bacillota</taxon>
        <taxon>Clostridia</taxon>
        <taxon>Lachnospirales</taxon>
        <taxon>Vallitaleaceae</taxon>
        <taxon>Vallitalea</taxon>
    </lineage>
</organism>
<evidence type="ECO:0000313" key="4">
    <source>
        <dbReference type="Proteomes" id="UP001144256"/>
    </source>
</evidence>
<feature type="chain" id="PRO_5040802030" description="NodB homology domain-containing protein" evidence="1">
    <location>
        <begin position="20"/>
        <end position="498"/>
    </location>
</feature>
<feature type="domain" description="NodB homology" evidence="2">
    <location>
        <begin position="360"/>
        <end position="442"/>
    </location>
</feature>
<sequence>MSKKIYMICLIIIVVGISASCKSSEEEAKKYGEEFKVMVDDFGKGEISYKQCDKYYEEIDKNKVTDLISDLSTKMNNINDSKNNYSLGEEKYKDQQWSESIKYFSNVIRDDEENFSDAIEKRNEIIDTYIKETDRLELGYFYDEAIAKLEEISSYVTDSSVVSDKIQEYKNRKNDIVLYEGDIKNIFFHSLIAFPELAFDGDFMEEGYNMWMTTVDEYKKMLEQMYERDYVLIDVNMLYETKEVDGKQVVERKDLYLPKGKKPVILSLDDQNYYEYMEKDGFADRLVLDKEGNVATFTKLPDGGNLVARDNDCIPITDVFVEKHPDFSYRGAKGIVGLTGYEGIMGYRTDLFDSPTFEEDVKTTKAIANRLKETGWLFASHSYGHIRFPEKGMPRVKKDTKQWDDEVPPIIGETNLYIYPFGASVGKDDEKFKLLQEYGFQVFFGVGVHTNLRFTDDAVLMDRCNLDGFRMHYGKNQLEDLFDVDYVYDKSRPKFKDN</sequence>
<dbReference type="SUPFAM" id="SSF88713">
    <property type="entry name" value="Glycoside hydrolase/deacetylase"/>
    <property type="match status" value="1"/>
</dbReference>
<dbReference type="GO" id="GO:0016810">
    <property type="term" value="F:hydrolase activity, acting on carbon-nitrogen (but not peptide) bonds"/>
    <property type="evidence" value="ECO:0007669"/>
    <property type="project" value="InterPro"/>
</dbReference>
<keyword evidence="1" id="KW-0732">Signal</keyword>
<evidence type="ECO:0000313" key="3">
    <source>
        <dbReference type="EMBL" id="GKX31050.1"/>
    </source>
</evidence>
<dbReference type="Gene3D" id="3.20.20.370">
    <property type="entry name" value="Glycoside hydrolase/deacetylase"/>
    <property type="match status" value="1"/>
</dbReference>
<reference evidence="3" key="1">
    <citation type="submission" date="2022-06" db="EMBL/GenBank/DDBJ databases">
        <title>Vallitalea longa sp. nov., an anaerobic bacterium isolated from marine sediment.</title>
        <authorList>
            <person name="Hirano S."/>
            <person name="Terahara T."/>
            <person name="Mori K."/>
            <person name="Hamada M."/>
            <person name="Matsumoto R."/>
            <person name="Kobayashi T."/>
        </authorList>
    </citation>
    <scope>NUCLEOTIDE SEQUENCE</scope>
    <source>
        <strain evidence="3">SH18-1</strain>
    </source>
</reference>
<dbReference type="GO" id="GO:0005975">
    <property type="term" value="P:carbohydrate metabolic process"/>
    <property type="evidence" value="ECO:0007669"/>
    <property type="project" value="InterPro"/>
</dbReference>
<protein>
    <recommendedName>
        <fullName evidence="2">NodB homology domain-containing protein</fullName>
    </recommendedName>
</protein>
<evidence type="ECO:0000259" key="2">
    <source>
        <dbReference type="Pfam" id="PF01522"/>
    </source>
</evidence>
<dbReference type="RefSeq" id="WP_281817712.1">
    <property type="nucleotide sequence ID" value="NZ_BRLB01000013.1"/>
</dbReference>
<feature type="signal peptide" evidence="1">
    <location>
        <begin position="1"/>
        <end position="19"/>
    </location>
</feature>
<dbReference type="EMBL" id="BRLB01000013">
    <property type="protein sequence ID" value="GKX31050.1"/>
    <property type="molecule type" value="Genomic_DNA"/>
</dbReference>
<keyword evidence="4" id="KW-1185">Reference proteome</keyword>
<dbReference type="InterPro" id="IPR011330">
    <property type="entry name" value="Glyco_hydro/deAcase_b/a-brl"/>
</dbReference>
<evidence type="ECO:0000256" key="1">
    <source>
        <dbReference type="SAM" id="SignalP"/>
    </source>
</evidence>
<comment type="caution">
    <text evidence="3">The sequence shown here is derived from an EMBL/GenBank/DDBJ whole genome shotgun (WGS) entry which is preliminary data.</text>
</comment>
<name>A0A9W6DFY4_9FIRM</name>
<dbReference type="PROSITE" id="PS51257">
    <property type="entry name" value="PROKAR_LIPOPROTEIN"/>
    <property type="match status" value="1"/>
</dbReference>